<proteinExistence type="inferred from homology"/>
<name>A0A091GAZ8_CUCCA</name>
<evidence type="ECO:0000256" key="4">
    <source>
        <dbReference type="ARBA" id="ARBA00004346"/>
    </source>
</evidence>
<dbReference type="SMART" id="SM00030">
    <property type="entry name" value="CLb"/>
    <property type="match status" value="1"/>
</dbReference>
<gene>
    <name evidence="25" type="ORF">N303_10147</name>
</gene>
<evidence type="ECO:0000313" key="26">
    <source>
        <dbReference type="Proteomes" id="UP000053760"/>
    </source>
</evidence>
<organism evidence="25 26">
    <name type="scientific">Cuculus canorus</name>
    <name type="common">Common cuckoo</name>
    <dbReference type="NCBI Taxonomy" id="55661"/>
    <lineage>
        <taxon>Eukaryota</taxon>
        <taxon>Metazoa</taxon>
        <taxon>Chordata</taxon>
        <taxon>Craniata</taxon>
        <taxon>Vertebrata</taxon>
        <taxon>Euteleostomi</taxon>
        <taxon>Archelosauria</taxon>
        <taxon>Archosauria</taxon>
        <taxon>Dinosauria</taxon>
        <taxon>Saurischia</taxon>
        <taxon>Theropoda</taxon>
        <taxon>Coelurosauria</taxon>
        <taxon>Aves</taxon>
        <taxon>Neognathae</taxon>
        <taxon>Neoaves</taxon>
        <taxon>Otidimorphae</taxon>
        <taxon>Cuculiformes</taxon>
        <taxon>Cuculidae</taxon>
        <taxon>Cuculus</taxon>
    </lineage>
</organism>
<keyword evidence="22" id="KW-0175">Coiled coil</keyword>
<evidence type="ECO:0000256" key="1">
    <source>
        <dbReference type="ARBA" id="ARBA00004123"/>
    </source>
</evidence>
<evidence type="ECO:0000256" key="16">
    <source>
        <dbReference type="ARBA" id="ARBA00023157"/>
    </source>
</evidence>
<dbReference type="InterPro" id="IPR000753">
    <property type="entry name" value="Clusterin-like"/>
</dbReference>
<evidence type="ECO:0000256" key="20">
    <source>
        <dbReference type="ARBA" id="ARBA00023329"/>
    </source>
</evidence>
<evidence type="ECO:0000313" key="25">
    <source>
        <dbReference type="EMBL" id="KFO78294.1"/>
    </source>
</evidence>
<reference evidence="25 26" key="1">
    <citation type="submission" date="2014-04" db="EMBL/GenBank/DDBJ databases">
        <title>Genome evolution of avian class.</title>
        <authorList>
            <person name="Zhang G."/>
            <person name="Li C."/>
        </authorList>
    </citation>
    <scope>NUCLEOTIDE SEQUENCE [LARGE SCALE GENOMIC DNA]</scope>
    <source>
        <strain evidence="25">BGI_N303</strain>
    </source>
</reference>
<evidence type="ECO:0000256" key="10">
    <source>
        <dbReference type="ARBA" id="ARBA00022525"/>
    </source>
</evidence>
<evidence type="ECO:0000256" key="5">
    <source>
        <dbReference type="ARBA" id="ARBA00004514"/>
    </source>
</evidence>
<evidence type="ECO:0000256" key="6">
    <source>
        <dbReference type="ARBA" id="ARBA00004613"/>
    </source>
</evidence>
<evidence type="ECO:0000256" key="2">
    <source>
        <dbReference type="ARBA" id="ARBA00004240"/>
    </source>
</evidence>
<dbReference type="SMART" id="SM00035">
    <property type="entry name" value="CLa"/>
    <property type="match status" value="1"/>
</dbReference>
<evidence type="ECO:0000256" key="8">
    <source>
        <dbReference type="ARBA" id="ARBA00020334"/>
    </source>
</evidence>
<evidence type="ECO:0000256" key="22">
    <source>
        <dbReference type="SAM" id="Coils"/>
    </source>
</evidence>
<dbReference type="InterPro" id="IPR016016">
    <property type="entry name" value="Clusterin"/>
</dbReference>
<dbReference type="PIRSF" id="PIRSF002368">
    <property type="entry name" value="Clusterin"/>
    <property type="match status" value="1"/>
</dbReference>
<evidence type="ECO:0000256" key="12">
    <source>
        <dbReference type="ARBA" id="ARBA00022824"/>
    </source>
</evidence>
<dbReference type="GO" id="GO:0051787">
    <property type="term" value="F:misfolded protein binding"/>
    <property type="evidence" value="ECO:0007669"/>
    <property type="project" value="TreeGrafter"/>
</dbReference>
<dbReference type="Proteomes" id="UP000053760">
    <property type="component" value="Unassembled WGS sequence"/>
</dbReference>
<evidence type="ECO:0000256" key="14">
    <source>
        <dbReference type="ARBA" id="ARBA00023128"/>
    </source>
</evidence>
<dbReference type="GO" id="GO:0005634">
    <property type="term" value="C:nucleus"/>
    <property type="evidence" value="ECO:0007669"/>
    <property type="project" value="UniProtKB-SubCell"/>
</dbReference>
<keyword evidence="18" id="KW-0143">Chaperone</keyword>
<sequence>PPCSAEMSAAGSKYIDKEVENAINGVKQMKTLMDKTNKDHQAILHTLEETKRKKEEAMRLAQEKEQQLEEKQEVCNETMLALWEECKPCLKHTCMRFYSRTCHSGSGLVGRQLEEFLNRSSPFSIWVNGERIDSLLERDQRQEKQFEDLEERYGLLEDGVDDIFQDSTHVYSRMYPFFRAPFGGFREAFRPPIQRVRLIPRSERFSRELHPFFQHPRFGFHNLFQPLFEMTQRMLEEAQGGWEHPLGGFASESRNFSDDRMVCREIRRNSAGCLRMRDECEKCREILSVDCWQTDPAQSQLREQLEDALRLAERFTRRYDDLLHAFQAEMLNTTSLLDQLNRQFGWVSRLSNLTQDSDGFLQVTTVLSKAPNPEDPSAAPDTQVTVQVFDSEPLSLTIPGDISWNDPRFMEMVAEQALQHYKQN</sequence>
<dbReference type="GO" id="GO:0005783">
    <property type="term" value="C:endoplasmic reticulum"/>
    <property type="evidence" value="ECO:0007669"/>
    <property type="project" value="UniProtKB-SubCell"/>
</dbReference>
<dbReference type="GO" id="GO:0005829">
    <property type="term" value="C:cytosol"/>
    <property type="evidence" value="ECO:0007669"/>
    <property type="project" value="UniProtKB-SubCell"/>
</dbReference>
<keyword evidence="16" id="KW-1015">Disulfide bond</keyword>
<dbReference type="GO" id="GO:0042981">
    <property type="term" value="P:regulation of apoptotic process"/>
    <property type="evidence" value="ECO:0007669"/>
    <property type="project" value="TreeGrafter"/>
</dbReference>
<dbReference type="STRING" id="55661.A0A091GAZ8"/>
<dbReference type="AlphaFoldDB" id="A0A091GAZ8"/>
<evidence type="ECO:0000256" key="3">
    <source>
        <dbReference type="ARBA" id="ARBA00004248"/>
    </source>
</evidence>
<keyword evidence="10" id="KW-0964">Secreted</keyword>
<evidence type="ECO:0000256" key="18">
    <source>
        <dbReference type="ARBA" id="ARBA00023186"/>
    </source>
</evidence>
<evidence type="ECO:0000256" key="15">
    <source>
        <dbReference type="ARBA" id="ARBA00023136"/>
    </source>
</evidence>
<keyword evidence="9" id="KW-0963">Cytoplasm</keyword>
<dbReference type="PROSITE" id="PS00493">
    <property type="entry name" value="CLUSTERIN_2"/>
    <property type="match status" value="1"/>
</dbReference>
<dbReference type="InterPro" id="IPR016015">
    <property type="entry name" value="Clusterin_C"/>
</dbReference>
<dbReference type="GO" id="GO:0031966">
    <property type="term" value="C:mitochondrial membrane"/>
    <property type="evidence" value="ECO:0007669"/>
    <property type="project" value="UniProtKB-SubCell"/>
</dbReference>
<evidence type="ECO:0000256" key="17">
    <source>
        <dbReference type="ARBA" id="ARBA00023180"/>
    </source>
</evidence>
<feature type="coiled-coil region" evidence="22">
    <location>
        <begin position="37"/>
        <end position="81"/>
    </location>
</feature>
<dbReference type="GO" id="GO:0032436">
    <property type="term" value="P:positive regulation of proteasomal ubiquitin-dependent protein catabolic process"/>
    <property type="evidence" value="ECO:0007669"/>
    <property type="project" value="TreeGrafter"/>
</dbReference>
<keyword evidence="12" id="KW-0256">Endoplasmic reticulum</keyword>
<feature type="domain" description="Clusterin C-terminal" evidence="24">
    <location>
        <begin position="208"/>
        <end position="422"/>
    </location>
</feature>
<feature type="domain" description="Clusterin N-terminal" evidence="23">
    <location>
        <begin position="6"/>
        <end position="207"/>
    </location>
</feature>
<keyword evidence="14" id="KW-0496">Mitochondrion</keyword>
<evidence type="ECO:0000256" key="19">
    <source>
        <dbReference type="ARBA" id="ARBA00023242"/>
    </source>
</evidence>
<keyword evidence="13" id="KW-0832">Ubl conjugation</keyword>
<keyword evidence="11" id="KW-0732">Signal</keyword>
<dbReference type="EMBL" id="KL447886">
    <property type="protein sequence ID" value="KFO78294.1"/>
    <property type="molecule type" value="Genomic_DNA"/>
</dbReference>
<dbReference type="Pfam" id="PF01093">
    <property type="entry name" value="Clusterin"/>
    <property type="match status" value="1"/>
</dbReference>
<dbReference type="GO" id="GO:0042583">
    <property type="term" value="C:chromaffin granule"/>
    <property type="evidence" value="ECO:0007669"/>
    <property type="project" value="UniProtKB-SubCell"/>
</dbReference>
<dbReference type="InterPro" id="IPR033986">
    <property type="entry name" value="Clusterin_CS"/>
</dbReference>
<evidence type="ECO:0000256" key="9">
    <source>
        <dbReference type="ARBA" id="ARBA00022490"/>
    </source>
</evidence>
<evidence type="ECO:0000259" key="23">
    <source>
        <dbReference type="SMART" id="SM00030"/>
    </source>
</evidence>
<feature type="non-terminal residue" evidence="25">
    <location>
        <position position="424"/>
    </location>
</feature>
<dbReference type="GO" id="GO:0005615">
    <property type="term" value="C:extracellular space"/>
    <property type="evidence" value="ECO:0007669"/>
    <property type="project" value="TreeGrafter"/>
</dbReference>
<feature type="non-terminal residue" evidence="25">
    <location>
        <position position="1"/>
    </location>
</feature>
<evidence type="ECO:0000256" key="7">
    <source>
        <dbReference type="ARBA" id="ARBA00010069"/>
    </source>
</evidence>
<keyword evidence="15" id="KW-0472">Membrane</keyword>
<dbReference type="PANTHER" id="PTHR10970:SF1">
    <property type="entry name" value="CLUSTERIN"/>
    <property type="match status" value="1"/>
</dbReference>
<protein>
    <recommendedName>
        <fullName evidence="8 21">Clusterin</fullName>
    </recommendedName>
</protein>
<keyword evidence="19" id="KW-0539">Nucleus</keyword>
<evidence type="ECO:0000256" key="21">
    <source>
        <dbReference type="RuleBase" id="RU000629"/>
    </source>
</evidence>
<evidence type="ECO:0000256" key="13">
    <source>
        <dbReference type="ARBA" id="ARBA00022843"/>
    </source>
</evidence>
<comment type="similarity">
    <text evidence="7 21">Belongs to the clusterin family.</text>
</comment>
<evidence type="ECO:0000259" key="24">
    <source>
        <dbReference type="SMART" id="SM00035"/>
    </source>
</evidence>
<dbReference type="PROSITE" id="PS00492">
    <property type="entry name" value="CLUSTERIN_1"/>
    <property type="match status" value="1"/>
</dbReference>
<dbReference type="InterPro" id="IPR016014">
    <property type="entry name" value="Clusterin_N"/>
</dbReference>
<keyword evidence="17" id="KW-0325">Glycoprotein</keyword>
<comment type="subcellular location">
    <subcellularLocation>
        <location evidence="5">Cytoplasm</location>
        <location evidence="5">Cytosol</location>
    </subcellularLocation>
    <subcellularLocation>
        <location evidence="3">Cytoplasmic vesicle</location>
        <location evidence="3">Secretory vesicle</location>
        <location evidence="3">Chromaffin granule</location>
    </subcellularLocation>
    <subcellularLocation>
        <location evidence="2">Endoplasmic reticulum</location>
    </subcellularLocation>
    <subcellularLocation>
        <location evidence="4">Mitochondrion membrane</location>
        <topology evidence="4">Peripheral membrane protein</topology>
        <orientation evidence="4">Cytoplasmic side</orientation>
    </subcellularLocation>
    <subcellularLocation>
        <location evidence="1">Nucleus</location>
    </subcellularLocation>
    <subcellularLocation>
        <location evidence="6">Secreted</location>
    </subcellularLocation>
</comment>
<dbReference type="PANTHER" id="PTHR10970">
    <property type="entry name" value="CLUSTERIN"/>
    <property type="match status" value="1"/>
</dbReference>
<feature type="coiled-coil region" evidence="22">
    <location>
        <begin position="298"/>
        <end position="343"/>
    </location>
</feature>
<accession>A0A091GAZ8</accession>
<keyword evidence="20" id="KW-0968">Cytoplasmic vesicle</keyword>
<keyword evidence="26" id="KW-1185">Reference proteome</keyword>
<evidence type="ECO:0000256" key="11">
    <source>
        <dbReference type="ARBA" id="ARBA00022729"/>
    </source>
</evidence>